<dbReference type="PANTHER" id="PTHR10545:SF42">
    <property type="entry name" value="ACETYLTRANSFERASE"/>
    <property type="match status" value="1"/>
</dbReference>
<evidence type="ECO:0000313" key="4">
    <source>
        <dbReference type="EMBL" id="MCK8780954.1"/>
    </source>
</evidence>
<dbReference type="PROSITE" id="PS51186">
    <property type="entry name" value="GNAT"/>
    <property type="match status" value="1"/>
</dbReference>
<reference evidence="4 5" key="1">
    <citation type="submission" date="2022-04" db="EMBL/GenBank/DDBJ databases">
        <title>Rhizobium coralii sp. nov., isolated from coral Turbinaria peltata.</title>
        <authorList>
            <person name="Sun H."/>
        </authorList>
    </citation>
    <scope>NUCLEOTIDE SEQUENCE [LARGE SCALE GENOMIC DNA]</scope>
    <source>
        <strain evidence="4 5">NTR19</strain>
    </source>
</reference>
<dbReference type="RefSeq" id="WP_248683527.1">
    <property type="nucleotide sequence ID" value="NZ_JALPRY010000014.1"/>
</dbReference>
<organism evidence="4 5">
    <name type="scientific">Neorhizobium turbinariae</name>
    <dbReference type="NCBI Taxonomy" id="2937795"/>
    <lineage>
        <taxon>Bacteria</taxon>
        <taxon>Pseudomonadati</taxon>
        <taxon>Pseudomonadota</taxon>
        <taxon>Alphaproteobacteria</taxon>
        <taxon>Hyphomicrobiales</taxon>
        <taxon>Rhizobiaceae</taxon>
        <taxon>Rhizobium/Agrobacterium group</taxon>
        <taxon>Neorhizobium</taxon>
    </lineage>
</organism>
<evidence type="ECO:0000256" key="2">
    <source>
        <dbReference type="ARBA" id="ARBA00023315"/>
    </source>
</evidence>
<gene>
    <name evidence="4" type="ORF">M0654_13270</name>
</gene>
<keyword evidence="5" id="KW-1185">Reference proteome</keyword>
<evidence type="ECO:0000313" key="5">
    <source>
        <dbReference type="Proteomes" id="UP001202827"/>
    </source>
</evidence>
<name>A0ABT0IT19_9HYPH</name>
<dbReference type="PANTHER" id="PTHR10545">
    <property type="entry name" value="DIAMINE N-ACETYLTRANSFERASE"/>
    <property type="match status" value="1"/>
</dbReference>
<dbReference type="InterPro" id="IPR016181">
    <property type="entry name" value="Acyl_CoA_acyltransferase"/>
</dbReference>
<protein>
    <submittedName>
        <fullName evidence="4">GNAT family N-acetyltransferase</fullName>
    </submittedName>
</protein>
<keyword evidence="1" id="KW-0808">Transferase</keyword>
<dbReference type="Proteomes" id="UP001202827">
    <property type="component" value="Unassembled WGS sequence"/>
</dbReference>
<feature type="domain" description="N-acetyltransferase" evidence="3">
    <location>
        <begin position="3"/>
        <end position="147"/>
    </location>
</feature>
<sequence>MAISIRPLAASDRAEWENLWRKYLQFYETTLPTEQYDITWRRLLDPAEPMHGHVAFENDAMDGLVHLVFHRSTWLPDVTCYLQDLFVDESQRGKGTGEALIDAAADLARQNNAGPLYWLTHESNATARSLYDRVADRSGFIQYRKPL</sequence>
<dbReference type="SUPFAM" id="SSF55729">
    <property type="entry name" value="Acyl-CoA N-acyltransferases (Nat)"/>
    <property type="match status" value="1"/>
</dbReference>
<accession>A0ABT0IT19</accession>
<dbReference type="EMBL" id="JALPRY010000014">
    <property type="protein sequence ID" value="MCK8780954.1"/>
    <property type="molecule type" value="Genomic_DNA"/>
</dbReference>
<keyword evidence="2" id="KW-0012">Acyltransferase</keyword>
<dbReference type="InterPro" id="IPR000182">
    <property type="entry name" value="GNAT_dom"/>
</dbReference>
<proteinExistence type="predicted"/>
<evidence type="ECO:0000259" key="3">
    <source>
        <dbReference type="PROSITE" id="PS51186"/>
    </source>
</evidence>
<comment type="caution">
    <text evidence="4">The sequence shown here is derived from an EMBL/GenBank/DDBJ whole genome shotgun (WGS) entry which is preliminary data.</text>
</comment>
<dbReference type="Pfam" id="PF00583">
    <property type="entry name" value="Acetyltransf_1"/>
    <property type="match status" value="1"/>
</dbReference>
<evidence type="ECO:0000256" key="1">
    <source>
        <dbReference type="ARBA" id="ARBA00022679"/>
    </source>
</evidence>
<dbReference type="Gene3D" id="3.40.630.30">
    <property type="match status" value="1"/>
</dbReference>
<dbReference type="InterPro" id="IPR051016">
    <property type="entry name" value="Diverse_Substrate_AcTransf"/>
</dbReference>